<protein>
    <submittedName>
        <fullName evidence="6">Major histocompatibility complex class I-related gene protein-like</fullName>
    </submittedName>
</protein>
<feature type="region of interest" description="Disordered" evidence="2">
    <location>
        <begin position="279"/>
        <end position="314"/>
    </location>
</feature>
<evidence type="ECO:0000259" key="3">
    <source>
        <dbReference type="Pfam" id="PF00129"/>
    </source>
</evidence>
<dbReference type="PANTHER" id="PTHR16675:SF193">
    <property type="entry name" value="LOC571647 PROTEIN-RELATED"/>
    <property type="match status" value="1"/>
</dbReference>
<dbReference type="SUPFAM" id="SSF48726">
    <property type="entry name" value="Immunoglobulin"/>
    <property type="match status" value="1"/>
</dbReference>
<dbReference type="PANTHER" id="PTHR16675">
    <property type="entry name" value="MHC CLASS I-RELATED"/>
    <property type="match status" value="1"/>
</dbReference>
<dbReference type="GO" id="GO:0005615">
    <property type="term" value="C:extracellular space"/>
    <property type="evidence" value="ECO:0007669"/>
    <property type="project" value="TreeGrafter"/>
</dbReference>
<evidence type="ECO:0000256" key="1">
    <source>
        <dbReference type="ARBA" id="ARBA00023180"/>
    </source>
</evidence>
<evidence type="ECO:0000259" key="4">
    <source>
        <dbReference type="Pfam" id="PF07654"/>
    </source>
</evidence>
<accession>A0A6J2WP43</accession>
<evidence type="ECO:0000256" key="2">
    <source>
        <dbReference type="SAM" id="MobiDB-lite"/>
    </source>
</evidence>
<gene>
    <name evidence="6" type="primary">LOC115825428</name>
</gene>
<dbReference type="InParanoid" id="A0A6J2WP43"/>
<dbReference type="InterPro" id="IPR050208">
    <property type="entry name" value="MHC_class-I_related"/>
</dbReference>
<dbReference type="GO" id="GO:0009897">
    <property type="term" value="C:external side of plasma membrane"/>
    <property type="evidence" value="ECO:0007669"/>
    <property type="project" value="TreeGrafter"/>
</dbReference>
<dbReference type="InterPro" id="IPR003597">
    <property type="entry name" value="Ig_C1-set"/>
</dbReference>
<proteinExistence type="predicted"/>
<dbReference type="Gene3D" id="3.30.500.10">
    <property type="entry name" value="MHC class I-like antigen recognition-like"/>
    <property type="match status" value="1"/>
</dbReference>
<keyword evidence="1" id="KW-0325">Glycoprotein</keyword>
<evidence type="ECO:0000313" key="6">
    <source>
        <dbReference type="RefSeq" id="XP_030645121.1"/>
    </source>
</evidence>
<dbReference type="GeneID" id="115825428"/>
<dbReference type="InterPro" id="IPR011162">
    <property type="entry name" value="MHC_I/II-like_Ag-recog"/>
</dbReference>
<dbReference type="RefSeq" id="XP_030645121.1">
    <property type="nucleotide sequence ID" value="XM_030789261.1"/>
</dbReference>
<sequence length="400" mass="45784">MFRGTKLSSYLCARPLVSWKEERDMLFEHYITLSKPVSAPGIYNFSYMGMIDDTEIESYNSANRIKIPKQDWMRENMTEDYWKSGTVRLRHEEEWMRNEFNKMMTVMGHSQSDVHVLQRRRGCEVERLSDGSVKFLSGSEQYRYDGQDSLSFNLHTEQWEALNNQALSIKERWNSNIPLKQETLGYIKKTCVDAAQQLIQLVHIRNYSKTEVMIFAKRATTPQKPVLICTATGLILNDVTMNIRKNRIQLSDEKLNSTGTRPNGDGTYQLRKSVEIPDSEKADYDSNGHTGDVIEGRNSTNVTEASNLSTEDSNEDITETEAMLQNGVLLKDILYVLLHMFETVQDFYNRFGLIDRGLPMHSGNIKGNKVLSIIAIIISSSEKCSILNLTASSILEDMKI</sequence>
<reference evidence="6" key="1">
    <citation type="submission" date="2025-08" db="UniProtKB">
        <authorList>
            <consortium name="RefSeq"/>
        </authorList>
    </citation>
    <scope>IDENTIFICATION</scope>
</reference>
<feature type="compositionally biased region" description="Polar residues" evidence="2">
    <location>
        <begin position="297"/>
        <end position="311"/>
    </location>
</feature>
<feature type="domain" description="MHC class I-like antigen recognition-like" evidence="3">
    <location>
        <begin position="30"/>
        <end position="197"/>
    </location>
</feature>
<feature type="domain" description="Immunoglobulin C1-set" evidence="4">
    <location>
        <begin position="215"/>
        <end position="280"/>
    </location>
</feature>
<dbReference type="Proteomes" id="UP000504632">
    <property type="component" value="Chromosome 12"/>
</dbReference>
<dbReference type="AlphaFoldDB" id="A0A6J2WP43"/>
<dbReference type="SUPFAM" id="SSF54452">
    <property type="entry name" value="MHC antigen-recognition domain"/>
    <property type="match status" value="1"/>
</dbReference>
<dbReference type="Gene3D" id="2.60.40.10">
    <property type="entry name" value="Immunoglobulins"/>
    <property type="match status" value="1"/>
</dbReference>
<dbReference type="InterPro" id="IPR037055">
    <property type="entry name" value="MHC_I-like_Ag-recog_sf"/>
</dbReference>
<dbReference type="OrthoDB" id="8890485at2759"/>
<dbReference type="InterPro" id="IPR013783">
    <property type="entry name" value="Ig-like_fold"/>
</dbReference>
<dbReference type="Pfam" id="PF00129">
    <property type="entry name" value="MHC_I"/>
    <property type="match status" value="1"/>
</dbReference>
<organism evidence="5 6">
    <name type="scientific">Chanos chanos</name>
    <name type="common">Milkfish</name>
    <name type="synonym">Mugil chanos</name>
    <dbReference type="NCBI Taxonomy" id="29144"/>
    <lineage>
        <taxon>Eukaryota</taxon>
        <taxon>Metazoa</taxon>
        <taxon>Chordata</taxon>
        <taxon>Craniata</taxon>
        <taxon>Vertebrata</taxon>
        <taxon>Euteleostomi</taxon>
        <taxon>Actinopterygii</taxon>
        <taxon>Neopterygii</taxon>
        <taxon>Teleostei</taxon>
        <taxon>Ostariophysi</taxon>
        <taxon>Gonorynchiformes</taxon>
        <taxon>Chanidae</taxon>
        <taxon>Chanos</taxon>
    </lineage>
</organism>
<dbReference type="GO" id="GO:0006955">
    <property type="term" value="P:immune response"/>
    <property type="evidence" value="ECO:0007669"/>
    <property type="project" value="TreeGrafter"/>
</dbReference>
<dbReference type="InterPro" id="IPR036179">
    <property type="entry name" value="Ig-like_dom_sf"/>
</dbReference>
<keyword evidence="5" id="KW-1185">Reference proteome</keyword>
<name>A0A6J2WP43_CHACN</name>
<dbReference type="Pfam" id="PF07654">
    <property type="entry name" value="C1-set"/>
    <property type="match status" value="1"/>
</dbReference>
<dbReference type="InterPro" id="IPR011161">
    <property type="entry name" value="MHC_I-like_Ag-recog"/>
</dbReference>
<evidence type="ECO:0000313" key="5">
    <source>
        <dbReference type="Proteomes" id="UP000504632"/>
    </source>
</evidence>